<protein>
    <submittedName>
        <fullName evidence="1">Uncharacterized protein</fullName>
    </submittedName>
</protein>
<name>A0A0F9JSF5_9ZZZZ</name>
<feature type="non-terminal residue" evidence="1">
    <location>
        <position position="1"/>
    </location>
</feature>
<organism evidence="1">
    <name type="scientific">marine sediment metagenome</name>
    <dbReference type="NCBI Taxonomy" id="412755"/>
    <lineage>
        <taxon>unclassified sequences</taxon>
        <taxon>metagenomes</taxon>
        <taxon>ecological metagenomes</taxon>
    </lineage>
</organism>
<comment type="caution">
    <text evidence="1">The sequence shown here is derived from an EMBL/GenBank/DDBJ whole genome shotgun (WGS) entry which is preliminary data.</text>
</comment>
<evidence type="ECO:0000313" key="1">
    <source>
        <dbReference type="EMBL" id="KKM65371.1"/>
    </source>
</evidence>
<accession>A0A0F9JSF5</accession>
<reference evidence="1" key="1">
    <citation type="journal article" date="2015" name="Nature">
        <title>Complex archaea that bridge the gap between prokaryotes and eukaryotes.</title>
        <authorList>
            <person name="Spang A."/>
            <person name="Saw J.H."/>
            <person name="Jorgensen S.L."/>
            <person name="Zaremba-Niedzwiedzka K."/>
            <person name="Martijn J."/>
            <person name="Lind A.E."/>
            <person name="van Eijk R."/>
            <person name="Schleper C."/>
            <person name="Guy L."/>
            <person name="Ettema T.J."/>
        </authorList>
    </citation>
    <scope>NUCLEOTIDE SEQUENCE</scope>
</reference>
<proteinExistence type="predicted"/>
<dbReference type="EMBL" id="LAZR01010735">
    <property type="protein sequence ID" value="KKM65371.1"/>
    <property type="molecule type" value="Genomic_DNA"/>
</dbReference>
<dbReference type="AlphaFoldDB" id="A0A0F9JSF5"/>
<gene>
    <name evidence="1" type="ORF">LCGC14_1491910</name>
</gene>
<sequence length="56" mass="6437">EATKNKIMAIECPLRHALLEAKDRREYEEKRIIELGAEIKRRQLADTADKEVASDA</sequence>